<dbReference type="Gene3D" id="3.30.1150.10">
    <property type="match status" value="1"/>
</dbReference>
<dbReference type="EMBL" id="CP073344">
    <property type="protein sequence ID" value="UTW01808.1"/>
    <property type="molecule type" value="Genomic_DNA"/>
</dbReference>
<keyword evidence="7" id="KW-1185">Reference proteome</keyword>
<dbReference type="InterPro" id="IPR014161">
    <property type="entry name" value="Tol-Pal_TolA"/>
</dbReference>
<feature type="compositionally biased region" description="Basic and acidic residues" evidence="5">
    <location>
        <begin position="109"/>
        <end position="129"/>
    </location>
</feature>
<reference evidence="6" key="1">
    <citation type="submission" date="2021-04" db="EMBL/GenBank/DDBJ databases">
        <title>Oceanospirillales bacteria with DddD are important DMSP degraders in coastal seawater.</title>
        <authorList>
            <person name="Liu J."/>
        </authorList>
    </citation>
    <scope>NUCLEOTIDE SEQUENCE</scope>
    <source>
        <strain evidence="6">GY6</strain>
    </source>
</reference>
<dbReference type="Pfam" id="PF13103">
    <property type="entry name" value="TonB_2"/>
    <property type="match status" value="1"/>
</dbReference>
<evidence type="ECO:0000313" key="7">
    <source>
        <dbReference type="Proteomes" id="UP001059950"/>
    </source>
</evidence>
<comment type="subcellular location">
    <subcellularLocation>
        <location evidence="1">Membrane</location>
        <topology evidence="1">Single-pass membrane protein</topology>
    </subcellularLocation>
</comment>
<organism evidence="6 7">
    <name type="scientific">Amphritea atlantica</name>
    <dbReference type="NCBI Taxonomy" id="355243"/>
    <lineage>
        <taxon>Bacteria</taxon>
        <taxon>Pseudomonadati</taxon>
        <taxon>Pseudomonadota</taxon>
        <taxon>Gammaproteobacteria</taxon>
        <taxon>Oceanospirillales</taxon>
        <taxon>Oceanospirillaceae</taxon>
        <taxon>Amphritea</taxon>
    </lineage>
</organism>
<accession>A0ABY5GQ03</accession>
<evidence type="ECO:0000256" key="4">
    <source>
        <dbReference type="ARBA" id="ARBA00023136"/>
    </source>
</evidence>
<evidence type="ECO:0000313" key="6">
    <source>
        <dbReference type="EMBL" id="UTW01808.1"/>
    </source>
</evidence>
<dbReference type="NCBIfam" id="TIGR02794">
    <property type="entry name" value="tolA_full"/>
    <property type="match status" value="1"/>
</dbReference>
<proteinExistence type="predicted"/>
<dbReference type="SUPFAM" id="SSF74653">
    <property type="entry name" value="TolA/TonB C-terminal domain"/>
    <property type="match status" value="1"/>
</dbReference>
<dbReference type="Proteomes" id="UP001059950">
    <property type="component" value="Chromosome"/>
</dbReference>
<evidence type="ECO:0000256" key="5">
    <source>
        <dbReference type="SAM" id="MobiDB-lite"/>
    </source>
</evidence>
<protein>
    <submittedName>
        <fullName evidence="6">Cell envelope integrity protein TolA</fullName>
    </submittedName>
</protein>
<evidence type="ECO:0000256" key="3">
    <source>
        <dbReference type="ARBA" id="ARBA00022989"/>
    </source>
</evidence>
<dbReference type="NCBIfam" id="TIGR01352">
    <property type="entry name" value="tonB_Cterm"/>
    <property type="match status" value="1"/>
</dbReference>
<dbReference type="InterPro" id="IPR006260">
    <property type="entry name" value="TonB/TolA_C"/>
</dbReference>
<feature type="compositionally biased region" description="Basic and acidic residues" evidence="5">
    <location>
        <begin position="61"/>
        <end position="101"/>
    </location>
</feature>
<feature type="region of interest" description="Disordered" evidence="5">
    <location>
        <begin position="55"/>
        <end position="129"/>
    </location>
</feature>
<name>A0ABY5GQ03_9GAMM</name>
<evidence type="ECO:0000256" key="2">
    <source>
        <dbReference type="ARBA" id="ARBA00022692"/>
    </source>
</evidence>
<evidence type="ECO:0000256" key="1">
    <source>
        <dbReference type="ARBA" id="ARBA00004167"/>
    </source>
</evidence>
<gene>
    <name evidence="6" type="primary">tolA</name>
    <name evidence="6" type="ORF">KDX31_10505</name>
</gene>
<keyword evidence="4" id="KW-0472">Membrane</keyword>
<sequence>MNFRSYLFPALLALILHSVILSALFYSWFGYAEDEKHLVPRHVKAQIVDLKSQLKSQQQEKQAEAKRKEEARKQAARKEDALKEKARKEEARKEEARKQEALKQAQAKKKAEERKQADAKRKAEAKKKADILKKEALKQEALKKEAARKKAEAVKQEALKKKQQEDARRKAEAEKQAERKREAQRLEREQQDQKRREAELAAALAAEESEMQALAEQQATAGYLEYIASEIENNWSRPPSARNGMKVVLSLHLLPTGEVDNVYVVQSSGESHFDDSAIRAVKRVGQFTELQKMDPVLFDRNFRKLTLEYKPSDLRR</sequence>
<keyword evidence="2" id="KW-0812">Transmembrane</keyword>
<feature type="compositionally biased region" description="Basic and acidic residues" evidence="5">
    <location>
        <begin position="153"/>
        <end position="199"/>
    </location>
</feature>
<keyword evidence="3" id="KW-1133">Transmembrane helix</keyword>
<feature type="region of interest" description="Disordered" evidence="5">
    <location>
        <begin position="153"/>
        <end position="202"/>
    </location>
</feature>